<dbReference type="RefSeq" id="WP_202232747.1">
    <property type="nucleotide sequence ID" value="NZ_AP018365.1"/>
</dbReference>
<dbReference type="CDD" id="cd06296">
    <property type="entry name" value="PBP1_CatR-like"/>
    <property type="match status" value="1"/>
</dbReference>
<dbReference type="Gene3D" id="1.10.260.40">
    <property type="entry name" value="lambda repressor-like DNA-binding domains"/>
    <property type="match status" value="1"/>
</dbReference>
<dbReference type="PROSITE" id="PS50932">
    <property type="entry name" value="HTH_LACI_2"/>
    <property type="match status" value="1"/>
</dbReference>
<evidence type="ECO:0000259" key="4">
    <source>
        <dbReference type="PROSITE" id="PS50932"/>
    </source>
</evidence>
<evidence type="ECO:0000313" key="6">
    <source>
        <dbReference type="Proteomes" id="UP000595703"/>
    </source>
</evidence>
<dbReference type="PANTHER" id="PTHR30146:SF153">
    <property type="entry name" value="LACTOSE OPERON REPRESSOR"/>
    <property type="match status" value="1"/>
</dbReference>
<dbReference type="AlphaFoldDB" id="A0A7U3UPG2"/>
<dbReference type="InterPro" id="IPR046335">
    <property type="entry name" value="LacI/GalR-like_sensor"/>
</dbReference>
<dbReference type="Gene3D" id="3.40.50.2300">
    <property type="match status" value="2"/>
</dbReference>
<dbReference type="Pfam" id="PF13377">
    <property type="entry name" value="Peripla_BP_3"/>
    <property type="match status" value="1"/>
</dbReference>
<dbReference type="EMBL" id="AP018365">
    <property type="protein sequence ID" value="BBA96291.1"/>
    <property type="molecule type" value="Genomic_DNA"/>
</dbReference>
<dbReference type="SMART" id="SM00354">
    <property type="entry name" value="HTH_LACI"/>
    <property type="match status" value="1"/>
</dbReference>
<dbReference type="PANTHER" id="PTHR30146">
    <property type="entry name" value="LACI-RELATED TRANSCRIPTIONAL REPRESSOR"/>
    <property type="match status" value="1"/>
</dbReference>
<dbReference type="SUPFAM" id="SSF53822">
    <property type="entry name" value="Periplasmic binding protein-like I"/>
    <property type="match status" value="1"/>
</dbReference>
<dbReference type="InterPro" id="IPR010982">
    <property type="entry name" value="Lambda_DNA-bd_dom_sf"/>
</dbReference>
<sequence length="351" mass="36836">MARDTEPGEAGGAGGLARVAAEAGVSVSTVSKVLHGRSDVASRTRARVQRLLEQHGYGAAPRGRAVPTALAAGGLIDFVIGELDGPWAVQLVRGAEEALHAVGMGLVVSATHEGDGGQARNWLDALAERPTRGAVLVVPALTDAQRAGLARLGLPFALIAPAEEPPPGVPWVGATNWPGGLAATRHLVRLGHRRIAVIGGPPDRLASRARVDGYRSALDEGGLPFDPELVRYGDFSHGPAHDHALDLLRLPDRPTAVFAGSDQQALSTYRAADRLGLRVPADVSVVGFDDLDFADWVTPRLTTVRTPLPEMAALATRMVLQLLAGETPETTRVEVASELVIRDSTAPPPPR</sequence>
<dbReference type="InterPro" id="IPR000843">
    <property type="entry name" value="HTH_LacI"/>
</dbReference>
<dbReference type="Proteomes" id="UP000595703">
    <property type="component" value="Chromosome"/>
</dbReference>
<accession>A0A7U3UPG2</accession>
<keyword evidence="3" id="KW-0804">Transcription</keyword>
<dbReference type="SUPFAM" id="SSF47413">
    <property type="entry name" value="lambda repressor-like DNA-binding domains"/>
    <property type="match status" value="1"/>
</dbReference>
<protein>
    <submittedName>
        <fullName evidence="5">Putative LacI family transcriptional regulator</fullName>
    </submittedName>
</protein>
<name>A0A7U3UPG2_9ACTN</name>
<dbReference type="GO" id="GO:0000976">
    <property type="term" value="F:transcription cis-regulatory region binding"/>
    <property type="evidence" value="ECO:0007669"/>
    <property type="project" value="TreeGrafter"/>
</dbReference>
<feature type="domain" description="HTH lacI-type" evidence="4">
    <location>
        <begin position="19"/>
        <end position="68"/>
    </location>
</feature>
<dbReference type="Pfam" id="PF00356">
    <property type="entry name" value="LacI"/>
    <property type="match status" value="1"/>
</dbReference>
<gene>
    <name evidence="5" type="ORF">RVR_1523</name>
</gene>
<dbReference type="InterPro" id="IPR028082">
    <property type="entry name" value="Peripla_BP_I"/>
</dbReference>
<reference evidence="5 6" key="4">
    <citation type="journal article" date="2020" name="Sci. Rep.">
        <title>beta-carboline chemical signals induce reveromycin production through a LuxR family regulator in Streptomyces sp. SN-593.</title>
        <authorList>
            <person name="Panthee S."/>
            <person name="Kito N."/>
            <person name="Hayashi T."/>
            <person name="Shimizu T."/>
            <person name="Ishikawa J."/>
            <person name="Hamamoto H."/>
            <person name="Osada H."/>
            <person name="Takahashi S."/>
        </authorList>
    </citation>
    <scope>NUCLEOTIDE SEQUENCE [LARGE SCALE GENOMIC DNA]</scope>
    <source>
        <strain evidence="5 6">SN-593</strain>
    </source>
</reference>
<reference evidence="5 6" key="2">
    <citation type="journal article" date="2011" name="J. Antibiot.">
        <title>Furaquinocins I and J: novel polyketide isoprenoid hybrid compounds from Streptomyces reveromyceticus SN-593.</title>
        <authorList>
            <person name="Panthee S."/>
            <person name="Takahashi S."/>
            <person name="Takagi H."/>
            <person name="Nogawa T."/>
            <person name="Oowada E."/>
            <person name="Uramoto M."/>
            <person name="Osada H."/>
        </authorList>
    </citation>
    <scope>NUCLEOTIDE SEQUENCE [LARGE SCALE GENOMIC DNA]</scope>
    <source>
        <strain evidence="5 6">SN-593</strain>
    </source>
</reference>
<evidence type="ECO:0000256" key="1">
    <source>
        <dbReference type="ARBA" id="ARBA00023015"/>
    </source>
</evidence>
<dbReference type="GO" id="GO:0003700">
    <property type="term" value="F:DNA-binding transcription factor activity"/>
    <property type="evidence" value="ECO:0007669"/>
    <property type="project" value="TreeGrafter"/>
</dbReference>
<keyword evidence="2" id="KW-0238">DNA-binding</keyword>
<keyword evidence="1" id="KW-0805">Transcription regulation</keyword>
<proteinExistence type="predicted"/>
<dbReference type="CDD" id="cd01392">
    <property type="entry name" value="HTH_LacI"/>
    <property type="match status" value="1"/>
</dbReference>
<organism evidence="5 6">
    <name type="scientific">Actinacidiphila reveromycinica</name>
    <dbReference type="NCBI Taxonomy" id="659352"/>
    <lineage>
        <taxon>Bacteria</taxon>
        <taxon>Bacillati</taxon>
        <taxon>Actinomycetota</taxon>
        <taxon>Actinomycetes</taxon>
        <taxon>Kitasatosporales</taxon>
        <taxon>Streptomycetaceae</taxon>
        <taxon>Actinacidiphila</taxon>
    </lineage>
</organism>
<reference evidence="5 6" key="1">
    <citation type="journal article" date="2010" name="J. Bacteriol.">
        <title>Biochemical characterization of a novel indole prenyltransferase from Streptomyces sp. SN-593.</title>
        <authorList>
            <person name="Takahashi S."/>
            <person name="Takagi H."/>
            <person name="Toyoda A."/>
            <person name="Uramoto M."/>
            <person name="Nogawa T."/>
            <person name="Ueki M."/>
            <person name="Sakaki Y."/>
            <person name="Osada H."/>
        </authorList>
    </citation>
    <scope>NUCLEOTIDE SEQUENCE [LARGE SCALE GENOMIC DNA]</scope>
    <source>
        <strain evidence="5 6">SN-593</strain>
    </source>
</reference>
<evidence type="ECO:0000256" key="3">
    <source>
        <dbReference type="ARBA" id="ARBA00023163"/>
    </source>
</evidence>
<evidence type="ECO:0000313" key="5">
    <source>
        <dbReference type="EMBL" id="BBA96291.1"/>
    </source>
</evidence>
<reference evidence="5 6" key="3">
    <citation type="journal article" date="2011" name="Nat. Chem. Biol.">
        <title>Reveromycin A biosynthesis uses RevG and RevJ for stereospecific spiroacetal formation.</title>
        <authorList>
            <person name="Takahashi S."/>
            <person name="Toyoda A."/>
            <person name="Sekiyama Y."/>
            <person name="Takagi H."/>
            <person name="Nogawa T."/>
            <person name="Uramoto M."/>
            <person name="Suzuki R."/>
            <person name="Koshino H."/>
            <person name="Kumano T."/>
            <person name="Panthee S."/>
            <person name="Dairi T."/>
            <person name="Ishikawa J."/>
            <person name="Ikeda H."/>
            <person name="Sakaki Y."/>
            <person name="Osada H."/>
        </authorList>
    </citation>
    <scope>NUCLEOTIDE SEQUENCE [LARGE SCALE GENOMIC DNA]</scope>
    <source>
        <strain evidence="5 6">SN-593</strain>
    </source>
</reference>
<evidence type="ECO:0000256" key="2">
    <source>
        <dbReference type="ARBA" id="ARBA00023125"/>
    </source>
</evidence>
<dbReference type="KEGG" id="arev:RVR_1523"/>
<keyword evidence="6" id="KW-1185">Reference proteome</keyword>